<keyword evidence="1" id="KW-0812">Transmembrane</keyword>
<keyword evidence="1" id="KW-1133">Transmembrane helix</keyword>
<dbReference type="EMBL" id="PVNP01000160">
    <property type="protein sequence ID" value="PRO72806.1"/>
    <property type="molecule type" value="Genomic_DNA"/>
</dbReference>
<feature type="transmembrane region" description="Helical" evidence="1">
    <location>
        <begin position="39"/>
        <end position="58"/>
    </location>
</feature>
<sequence length="71" mass="7735">MSIQNITKHLTNPLILIFYSVLGSPASYAHPGHQGDHSILLVALLSVTVLVAVGLFVYRARVRSNAIRVPQ</sequence>
<accession>A0A2S9V8L2</accession>
<comment type="caution">
    <text evidence="2">The sequence shown here is derived from an EMBL/GenBank/DDBJ whole genome shotgun (WGS) entry which is preliminary data.</text>
</comment>
<proteinExistence type="predicted"/>
<evidence type="ECO:0000313" key="3">
    <source>
        <dbReference type="Proteomes" id="UP000238949"/>
    </source>
</evidence>
<protein>
    <submittedName>
        <fullName evidence="2">Uncharacterized protein</fullName>
    </submittedName>
</protein>
<keyword evidence="1" id="KW-0472">Membrane</keyword>
<evidence type="ECO:0000256" key="1">
    <source>
        <dbReference type="SAM" id="Phobius"/>
    </source>
</evidence>
<name>A0A2S9V8L2_9ALTE</name>
<dbReference type="Proteomes" id="UP000238949">
    <property type="component" value="Unassembled WGS sequence"/>
</dbReference>
<dbReference type="OrthoDB" id="9808192at2"/>
<reference evidence="3" key="1">
    <citation type="journal article" date="2020" name="Int. J. Syst. Evol. Microbiol.">
        <title>Alteromonas alba sp. nov., a marine bacterium isolated from the seawater of the West Pacific Ocean.</title>
        <authorList>
            <person name="Sun C."/>
            <person name="Wu Y.-H."/>
            <person name="Xamxidin M."/>
            <person name="Cheng H."/>
            <person name="Xu X.-W."/>
        </authorList>
    </citation>
    <scope>NUCLEOTIDE SEQUENCE [LARGE SCALE GENOMIC DNA]</scope>
    <source>
        <strain evidence="3">190</strain>
    </source>
</reference>
<keyword evidence="3" id="KW-1185">Reference proteome</keyword>
<dbReference type="AlphaFoldDB" id="A0A2S9V8L2"/>
<gene>
    <name evidence="2" type="ORF">C6Y40_14730</name>
</gene>
<organism evidence="2 3">
    <name type="scientific">Alteromonas alba</name>
    <dbReference type="NCBI Taxonomy" id="2079529"/>
    <lineage>
        <taxon>Bacteria</taxon>
        <taxon>Pseudomonadati</taxon>
        <taxon>Pseudomonadota</taxon>
        <taxon>Gammaproteobacteria</taxon>
        <taxon>Alteromonadales</taxon>
        <taxon>Alteromonadaceae</taxon>
        <taxon>Alteromonas/Salinimonas group</taxon>
        <taxon>Alteromonas</taxon>
    </lineage>
</organism>
<evidence type="ECO:0000313" key="2">
    <source>
        <dbReference type="EMBL" id="PRO72806.1"/>
    </source>
</evidence>